<dbReference type="InterPro" id="IPR049940">
    <property type="entry name" value="GluQ/Sye"/>
</dbReference>
<evidence type="ECO:0000259" key="12">
    <source>
        <dbReference type="Pfam" id="PF00749"/>
    </source>
</evidence>
<keyword evidence="7 11" id="KW-0067">ATP-binding</keyword>
<comment type="caution">
    <text evidence="11">Lacks conserved residue(s) required for the propagation of feature annotation.</text>
</comment>
<dbReference type="InterPro" id="IPR033910">
    <property type="entry name" value="GluRS_core"/>
</dbReference>
<evidence type="ECO:0000256" key="5">
    <source>
        <dbReference type="ARBA" id="ARBA00022598"/>
    </source>
</evidence>
<dbReference type="NCBIfam" id="TIGR00464">
    <property type="entry name" value="gltX_bact"/>
    <property type="match status" value="1"/>
</dbReference>
<keyword evidence="9 11" id="KW-0030">Aminoacyl-tRNA synthetase</keyword>
<dbReference type="CDD" id="cd00808">
    <property type="entry name" value="GluRS_core"/>
    <property type="match status" value="1"/>
</dbReference>
<dbReference type="GO" id="GO:0000049">
    <property type="term" value="F:tRNA binding"/>
    <property type="evidence" value="ECO:0007669"/>
    <property type="project" value="InterPro"/>
</dbReference>
<proteinExistence type="inferred from homology"/>
<dbReference type="GO" id="GO:0004818">
    <property type="term" value="F:glutamate-tRNA ligase activity"/>
    <property type="evidence" value="ECO:0007669"/>
    <property type="project" value="UniProtKB-UniRule"/>
</dbReference>
<protein>
    <recommendedName>
        <fullName evidence="11">Glutamate--tRNA ligase</fullName>
        <ecNumber evidence="11">6.1.1.17</ecNumber>
    </recommendedName>
    <alternativeName>
        <fullName evidence="11">Glutamyl-tRNA synthetase</fullName>
        <shortName evidence="11">GluRS</shortName>
    </alternativeName>
</protein>
<dbReference type="Gene3D" id="3.40.50.620">
    <property type="entry name" value="HUPs"/>
    <property type="match status" value="1"/>
</dbReference>
<comment type="subunit">
    <text evidence="3 11">Monomer.</text>
</comment>
<dbReference type="PROSITE" id="PS00178">
    <property type="entry name" value="AA_TRNA_LIGASE_I"/>
    <property type="match status" value="1"/>
</dbReference>
<dbReference type="PANTHER" id="PTHR43311:SF2">
    <property type="entry name" value="GLUTAMATE--TRNA LIGASE, MITOCHONDRIAL-RELATED"/>
    <property type="match status" value="1"/>
</dbReference>
<evidence type="ECO:0000256" key="6">
    <source>
        <dbReference type="ARBA" id="ARBA00022741"/>
    </source>
</evidence>
<comment type="subcellular location">
    <subcellularLocation>
        <location evidence="1 11">Cytoplasm</location>
    </subcellularLocation>
</comment>
<dbReference type="PRINTS" id="PR00987">
    <property type="entry name" value="TRNASYNTHGLU"/>
</dbReference>
<feature type="domain" description="Glutamyl/glutaminyl-tRNA synthetase class Ib catalytic" evidence="12">
    <location>
        <begin position="10"/>
        <end position="329"/>
    </location>
</feature>
<dbReference type="InterPro" id="IPR001412">
    <property type="entry name" value="aa-tRNA-synth_I_CS"/>
</dbReference>
<evidence type="ECO:0000259" key="13">
    <source>
        <dbReference type="Pfam" id="PF19269"/>
    </source>
</evidence>
<dbReference type="OrthoDB" id="9807503at2"/>
<reference evidence="15" key="1">
    <citation type="submission" date="2018-11" db="EMBL/GenBank/DDBJ databases">
        <title>The first complete genome sequence of Mycoplasma iowae strain 695.</title>
        <authorList>
            <person name="Ghanem M."/>
            <person name="El-Gazzar M."/>
        </authorList>
    </citation>
    <scope>NUCLEOTIDE SEQUENCE [LARGE SCALE GENOMIC DNA]</scope>
    <source>
        <strain evidence="15">695</strain>
    </source>
</reference>
<dbReference type="InterPro" id="IPR020058">
    <property type="entry name" value="Glu/Gln-tRNA-synth_Ib_cat-dom"/>
</dbReference>
<feature type="short sequence motif" description="'KMSKS' region" evidence="11">
    <location>
        <begin position="258"/>
        <end position="262"/>
    </location>
</feature>
<comment type="function">
    <text evidence="11">Catalyzes the attachment of glutamate to tRNA(Glu) in a two-step reaction: glutamate is first activated by ATP to form Glu-AMP and then transferred to the acceptor end of tRNA(Glu).</text>
</comment>
<keyword evidence="6 11" id="KW-0547">Nucleotide-binding</keyword>
<evidence type="ECO:0000256" key="4">
    <source>
        <dbReference type="ARBA" id="ARBA00022490"/>
    </source>
</evidence>
<organism evidence="14 15">
    <name type="scientific">Malacoplasma iowae 695</name>
    <dbReference type="NCBI Taxonomy" id="1048830"/>
    <lineage>
        <taxon>Bacteria</taxon>
        <taxon>Bacillati</taxon>
        <taxon>Mycoplasmatota</taxon>
        <taxon>Mycoplasmoidales</taxon>
        <taxon>Mycoplasmoidaceae</taxon>
        <taxon>Malacoplasma</taxon>
    </lineage>
</organism>
<dbReference type="InterPro" id="IPR000924">
    <property type="entry name" value="Glu/Gln-tRNA-synth"/>
</dbReference>
<dbReference type="SUPFAM" id="SSF48163">
    <property type="entry name" value="An anticodon-binding domain of class I aminoacyl-tRNA synthetases"/>
    <property type="match status" value="1"/>
</dbReference>
<dbReference type="GO" id="GO:0005524">
    <property type="term" value="F:ATP binding"/>
    <property type="evidence" value="ECO:0007669"/>
    <property type="project" value="UniProtKB-UniRule"/>
</dbReference>
<dbReference type="Proteomes" id="UP000464283">
    <property type="component" value="Chromosome"/>
</dbReference>
<comment type="catalytic activity">
    <reaction evidence="10 11">
        <text>tRNA(Glu) + L-glutamate + ATP = L-glutamyl-tRNA(Glu) + AMP + diphosphate</text>
        <dbReference type="Rhea" id="RHEA:23540"/>
        <dbReference type="Rhea" id="RHEA-COMP:9663"/>
        <dbReference type="Rhea" id="RHEA-COMP:9680"/>
        <dbReference type="ChEBI" id="CHEBI:29985"/>
        <dbReference type="ChEBI" id="CHEBI:30616"/>
        <dbReference type="ChEBI" id="CHEBI:33019"/>
        <dbReference type="ChEBI" id="CHEBI:78442"/>
        <dbReference type="ChEBI" id="CHEBI:78520"/>
        <dbReference type="ChEBI" id="CHEBI:456215"/>
        <dbReference type="EC" id="6.1.1.17"/>
    </reaction>
</comment>
<evidence type="ECO:0000256" key="2">
    <source>
        <dbReference type="ARBA" id="ARBA00007894"/>
    </source>
</evidence>
<gene>
    <name evidence="11 14" type="primary">gltX</name>
    <name evidence="14" type="ORF">EER00_03445</name>
</gene>
<dbReference type="HAMAP" id="MF_00022">
    <property type="entry name" value="Glu_tRNA_synth_type1"/>
    <property type="match status" value="1"/>
</dbReference>
<dbReference type="KEGG" id="miw:EER00_03445"/>
<dbReference type="PANTHER" id="PTHR43311">
    <property type="entry name" value="GLUTAMATE--TRNA LIGASE"/>
    <property type="match status" value="1"/>
</dbReference>
<dbReference type="FunFam" id="3.40.50.620:FF:000007">
    <property type="entry name" value="Glutamate--tRNA ligase"/>
    <property type="match status" value="1"/>
</dbReference>
<dbReference type="GO" id="GO:0008270">
    <property type="term" value="F:zinc ion binding"/>
    <property type="evidence" value="ECO:0007669"/>
    <property type="project" value="InterPro"/>
</dbReference>
<dbReference type="InterPro" id="IPR020751">
    <property type="entry name" value="aa-tRNA-synth_I_codon-bd_sub2"/>
</dbReference>
<dbReference type="EC" id="6.1.1.17" evidence="11"/>
<dbReference type="InterPro" id="IPR014729">
    <property type="entry name" value="Rossmann-like_a/b/a_fold"/>
</dbReference>
<evidence type="ECO:0000313" key="15">
    <source>
        <dbReference type="Proteomes" id="UP000464283"/>
    </source>
</evidence>
<dbReference type="SUPFAM" id="SSF52374">
    <property type="entry name" value="Nucleotidylyl transferase"/>
    <property type="match status" value="1"/>
</dbReference>
<dbReference type="InterPro" id="IPR004527">
    <property type="entry name" value="Glu-tRNA-ligase_bac/mito"/>
</dbReference>
<dbReference type="AlphaFoldDB" id="A0A6P1LHP0"/>
<keyword evidence="5 11" id="KW-0436">Ligase</keyword>
<evidence type="ECO:0000256" key="1">
    <source>
        <dbReference type="ARBA" id="ARBA00004496"/>
    </source>
</evidence>
<name>A0A6P1LHP0_MALIO</name>
<evidence type="ECO:0000256" key="7">
    <source>
        <dbReference type="ARBA" id="ARBA00022840"/>
    </source>
</evidence>
<evidence type="ECO:0000256" key="9">
    <source>
        <dbReference type="ARBA" id="ARBA00023146"/>
    </source>
</evidence>
<feature type="binding site" evidence="11">
    <location>
        <position position="261"/>
    </location>
    <ligand>
        <name>ATP</name>
        <dbReference type="ChEBI" id="CHEBI:30616"/>
    </ligand>
</feature>
<sequence length="491" mass="56923">MNNNSPNKIVRTRYAPSPTGLFHIGGARTALFNYLFAKKNNGDFIVRIEDTDIDRNVEGGAESQLNNLKWLRIFPDESLLNPGNYGPYIQTEKLKRYQELANKLLKEKKAYRCFCTPEKLEEDRKKALDKKQTPKYNKTCLKLTEEEIQTNLKNNVPYSIRLNIDANDLFVWNDIVRGEISVPASALTDPVILKSNNIPMYNFAVVVDDYDMKISHVIRGEEHISNTPYQLAIKRALGFESEIQYGHLSVIVDDTGKKLSKRNIELKQFIEDYKNMGFLPESIVNFMYLLGMAAPDGKEIFDMQTSIKNFDINKVSKSSTMFDFKKMEWISSEHFKLLSDSAFVAFVSPFIEIEWKEIEKHKTEVILLFKNQITYAKQLNDLIYENFLQEKDINPIIKSPIFKEEGIKEFIEIYKNKIKESVEWSVDSINEIIKQIKEETNRSGKNLFMPIRLLSTHSEHGPELAKVLFILGKDKVLLNVNKIYNNLNKKK</sequence>
<feature type="short sequence motif" description="'HIGH' region" evidence="11">
    <location>
        <begin position="16"/>
        <end position="26"/>
    </location>
</feature>
<evidence type="ECO:0000256" key="8">
    <source>
        <dbReference type="ARBA" id="ARBA00022917"/>
    </source>
</evidence>
<dbReference type="EMBL" id="CP033512">
    <property type="protein sequence ID" value="QHG89921.1"/>
    <property type="molecule type" value="Genomic_DNA"/>
</dbReference>
<feature type="domain" description="Aminoacyl-tRNA synthetase class I anticodon-binding" evidence="13">
    <location>
        <begin position="347"/>
        <end position="477"/>
    </location>
</feature>
<dbReference type="GeneID" id="96867231"/>
<evidence type="ECO:0000256" key="3">
    <source>
        <dbReference type="ARBA" id="ARBA00011245"/>
    </source>
</evidence>
<dbReference type="GO" id="GO:0006424">
    <property type="term" value="P:glutamyl-tRNA aminoacylation"/>
    <property type="evidence" value="ECO:0007669"/>
    <property type="project" value="UniProtKB-UniRule"/>
</dbReference>
<evidence type="ECO:0000256" key="10">
    <source>
        <dbReference type="ARBA" id="ARBA00048351"/>
    </source>
</evidence>
<dbReference type="RefSeq" id="WP_004024629.1">
    <property type="nucleotide sequence ID" value="NZ_AGFP01000006.1"/>
</dbReference>
<dbReference type="InterPro" id="IPR008925">
    <property type="entry name" value="aa_tRNA-synth_I_cd-bd_sf"/>
</dbReference>
<keyword evidence="8 11" id="KW-0648">Protein biosynthesis</keyword>
<dbReference type="GO" id="GO:0005829">
    <property type="term" value="C:cytosol"/>
    <property type="evidence" value="ECO:0007669"/>
    <property type="project" value="TreeGrafter"/>
</dbReference>
<evidence type="ECO:0000313" key="14">
    <source>
        <dbReference type="EMBL" id="QHG89921.1"/>
    </source>
</evidence>
<dbReference type="Pfam" id="PF19269">
    <property type="entry name" value="Anticodon_2"/>
    <property type="match status" value="1"/>
</dbReference>
<dbReference type="Pfam" id="PF00749">
    <property type="entry name" value="tRNA-synt_1c"/>
    <property type="match status" value="1"/>
</dbReference>
<accession>A0A6P1LHP0</accession>
<dbReference type="Gene3D" id="1.10.10.350">
    <property type="match status" value="1"/>
</dbReference>
<keyword evidence="4 11" id="KW-0963">Cytoplasm</keyword>
<evidence type="ECO:0000256" key="11">
    <source>
        <dbReference type="HAMAP-Rule" id="MF_00022"/>
    </source>
</evidence>
<comment type="similarity">
    <text evidence="2 11">Belongs to the class-I aminoacyl-tRNA synthetase family. Glutamate--tRNA ligase type 1 subfamily.</text>
</comment>
<dbReference type="InterPro" id="IPR045462">
    <property type="entry name" value="aa-tRNA-synth_I_cd-bd"/>
</dbReference>